<protein>
    <submittedName>
        <fullName evidence="2">Outer membrane protein assembly factor BamB, contains PQQ-like beta-propeller repeat</fullName>
    </submittedName>
</protein>
<dbReference type="Pfam" id="PF13360">
    <property type="entry name" value="PQQ_2"/>
    <property type="match status" value="1"/>
</dbReference>
<dbReference type="SUPFAM" id="SSF50998">
    <property type="entry name" value="Quinoprotein alcohol dehydrogenase-like"/>
    <property type="match status" value="1"/>
</dbReference>
<reference evidence="2 3" key="1">
    <citation type="submission" date="2017-06" db="EMBL/GenBank/DDBJ databases">
        <authorList>
            <person name="Kim H.J."/>
            <person name="Triplett B.A."/>
        </authorList>
    </citation>
    <scope>NUCLEOTIDE SEQUENCE [LARGE SCALE GENOMIC DNA]</scope>
    <source>
        <strain evidence="2 3">CGMCC 4.2132</strain>
    </source>
</reference>
<feature type="domain" description="Pyrrolo-quinoline quinone repeat" evidence="1">
    <location>
        <begin position="141"/>
        <end position="278"/>
    </location>
</feature>
<dbReference type="InterPro" id="IPR015943">
    <property type="entry name" value="WD40/YVTN_repeat-like_dom_sf"/>
</dbReference>
<dbReference type="AlphaFoldDB" id="A0A239F1A2"/>
<dbReference type="Proteomes" id="UP000198282">
    <property type="component" value="Unassembled WGS sequence"/>
</dbReference>
<dbReference type="InterPro" id="IPR011047">
    <property type="entry name" value="Quinoprotein_ADH-like_sf"/>
</dbReference>
<dbReference type="InterPro" id="IPR002372">
    <property type="entry name" value="PQQ_rpt_dom"/>
</dbReference>
<gene>
    <name evidence="2" type="ORF">SAMN05216276_1010147</name>
</gene>
<accession>A0A239F1A2</accession>
<evidence type="ECO:0000313" key="3">
    <source>
        <dbReference type="Proteomes" id="UP000198282"/>
    </source>
</evidence>
<dbReference type="Gene3D" id="2.130.10.10">
    <property type="entry name" value="YVTN repeat-like/Quinoprotein amine dehydrogenase"/>
    <property type="match status" value="1"/>
</dbReference>
<dbReference type="EMBL" id="FZOD01000010">
    <property type="protein sequence ID" value="SNS50043.1"/>
    <property type="molecule type" value="Genomic_DNA"/>
</dbReference>
<dbReference type="PROSITE" id="PS51257">
    <property type="entry name" value="PROKAR_LIPOPROTEIN"/>
    <property type="match status" value="1"/>
</dbReference>
<proteinExistence type="predicted"/>
<dbReference type="SMART" id="SM00564">
    <property type="entry name" value="PQQ"/>
    <property type="match status" value="3"/>
</dbReference>
<evidence type="ECO:0000259" key="1">
    <source>
        <dbReference type="Pfam" id="PF13360"/>
    </source>
</evidence>
<evidence type="ECO:0000313" key="2">
    <source>
        <dbReference type="EMBL" id="SNS50043.1"/>
    </source>
</evidence>
<dbReference type="InterPro" id="IPR018391">
    <property type="entry name" value="PQQ_b-propeller_rpt"/>
</dbReference>
<organism evidence="2 3">
    <name type="scientific">Streptosporangium subroseum</name>
    <dbReference type="NCBI Taxonomy" id="106412"/>
    <lineage>
        <taxon>Bacteria</taxon>
        <taxon>Bacillati</taxon>
        <taxon>Actinomycetota</taxon>
        <taxon>Actinomycetes</taxon>
        <taxon>Streptosporangiales</taxon>
        <taxon>Streptosporangiaceae</taxon>
        <taxon>Streptosporangium</taxon>
    </lineage>
</organism>
<keyword evidence="3" id="KW-1185">Reference proteome</keyword>
<name>A0A239F1A2_9ACTN</name>
<sequence>MGRGSGWGQIVLGRARGKAVRFTLCSLLISSCVIVLPPREAPPAHRRDTVPIATHPVMVPLWREDLKAELSDSYRVRDTLLLAHGRTLEARDTYTGKKLWTWGKDFLGENESFITWSSDDGVVSTSTSAPYDADESYSDERTTVYTFDARTGIQLWSLTSPYVTDDGYFNLIGASAGQAFLLYPRRGDVMSVDVHTGVRRWRKRLWSGCDLGGTPAVSNRMVAVLVTCGTRPTTLWALDPMNGRVMWTHALPTGKPEDVALRDSVVEVIGATSITLLDMGGTALYRNNWVERGKVAVGAGVIGMSTSTQTLATVPTVTLADIASGQDRGSYPNDGLLFGGRRLYFDSSLTGGPRASILYRVDETDRVPQPIGPVFQEDELKNAWDDVFLFDVSLEGPDTTLAAYEVRDRPDVTPAQAVRGLVPTEAWPDACELLPESMGGITYRRVPAEVSPLLGLDRPVRCYLEPHDNDGPHVGLDVMWVFPDSSQAHRYLSEIAMDDGDSPIAEADEGYRSGPLSDTVKFRVGAAIFRLYTDKKPDLTLRIMRRIVKQLKEQQR</sequence>